<dbReference type="AlphaFoldDB" id="A0A914PZZ0"/>
<evidence type="ECO:0000313" key="2">
    <source>
        <dbReference type="WBParaSite" id="PDA_v2.g24448.t1"/>
    </source>
</evidence>
<reference evidence="2" key="1">
    <citation type="submission" date="2022-11" db="UniProtKB">
        <authorList>
            <consortium name="WormBaseParasite"/>
        </authorList>
    </citation>
    <scope>IDENTIFICATION</scope>
</reference>
<evidence type="ECO:0000313" key="1">
    <source>
        <dbReference type="Proteomes" id="UP000887578"/>
    </source>
</evidence>
<keyword evidence="1" id="KW-1185">Reference proteome</keyword>
<dbReference type="Proteomes" id="UP000887578">
    <property type="component" value="Unplaced"/>
</dbReference>
<name>A0A914PZZ0_9BILA</name>
<proteinExistence type="predicted"/>
<accession>A0A914PZZ0</accession>
<dbReference type="WBParaSite" id="PDA_v2.g24448.t1">
    <property type="protein sequence ID" value="PDA_v2.g24448.t1"/>
    <property type="gene ID" value="PDA_v2.g24448"/>
</dbReference>
<sequence length="598" mass="69452">MSSADIIIESSYNTLVNSLYQYLKEPIKDFASFKPEILNILKTYRPIRVVDYEYGISKSLKGKSQIIIHEFKERSLVREYFKTGKNDWKCCECNRIRTSSQINESVPDLLIQYGIVFVKIKHDCKPRQISFVQQIQKLYKDKKIDDAVSLQISVLGSEDSPLNQSAFGKQGKKSLTRTKETDAEIASILRYSLQQMDNEKEHLSNRDEHFDESRDKLPPEAAFTEIMENLQEYTKEKAEVILSNKTKIISILKTHHPIKTVNYQYGLSMNLRKNRILIVFEWGDRKRVRQYTRRDDRPDSCCCCECHRLFHHQKGSQPSLFTVNDIVFTPDKHDCQPKDYLLVMQYQKFLEEGDTVKARSMTHTVSFTYGEYSFANIINVLDPSLTSTKEITADDNKITSEVLTNSKRKIIHGDNISDDGIPVRKKSKLSSATASIFSFQKPSISKLKEICTKLNVKYRNKGGRLWNKFKFNQIDTVLESSNIGIHYFQTGNFYEILSKFFTGNTNQHEKIKTSIIDAFRENMVLSGGLTMKKFNKLYLDTVTDEHFDFIAKFLSCRIIIFDYEKGIRKYGKWKNLESKRLTLVISFYNGLYSVVLSL</sequence>
<organism evidence="1 2">
    <name type="scientific">Panagrolaimus davidi</name>
    <dbReference type="NCBI Taxonomy" id="227884"/>
    <lineage>
        <taxon>Eukaryota</taxon>
        <taxon>Metazoa</taxon>
        <taxon>Ecdysozoa</taxon>
        <taxon>Nematoda</taxon>
        <taxon>Chromadorea</taxon>
        <taxon>Rhabditida</taxon>
        <taxon>Tylenchina</taxon>
        <taxon>Panagrolaimomorpha</taxon>
        <taxon>Panagrolaimoidea</taxon>
        <taxon>Panagrolaimidae</taxon>
        <taxon>Panagrolaimus</taxon>
    </lineage>
</organism>
<protein>
    <submittedName>
        <fullName evidence="2">Uncharacterized protein</fullName>
    </submittedName>
</protein>